<reference evidence="2 3" key="1">
    <citation type="submission" date="2021-03" db="EMBL/GenBank/DDBJ databases">
        <title>Genomic Encyclopedia of Type Strains, Phase III (KMG-III): the genomes of soil and plant-associated and newly described type strains.</title>
        <authorList>
            <person name="Whitman W."/>
        </authorList>
    </citation>
    <scope>NUCLEOTIDE SEQUENCE [LARGE SCALE GENOMIC DNA]</scope>
    <source>
        <strain evidence="2 3">IMMIB AFH-6</strain>
    </source>
</reference>
<dbReference type="PANTHER" id="PTHR45033:SF2">
    <property type="entry name" value="ZINC-TYPE ALCOHOL DEHYDROGENASE-LIKE PROTEIN C1773.06C"/>
    <property type="match status" value="1"/>
</dbReference>
<dbReference type="Proteomes" id="UP000781958">
    <property type="component" value="Unassembled WGS sequence"/>
</dbReference>
<dbReference type="Pfam" id="PF00107">
    <property type="entry name" value="ADH_zinc_N"/>
    <property type="match status" value="1"/>
</dbReference>
<comment type="caution">
    <text evidence="2">The sequence shown here is derived from an EMBL/GenBank/DDBJ whole genome shotgun (WGS) entry which is preliminary data.</text>
</comment>
<protein>
    <submittedName>
        <fullName evidence="2">NADPH:quinone reductase-like Zn-dependent oxidoreductase</fullName>
    </submittedName>
</protein>
<feature type="domain" description="Enoyl reductase (ER)" evidence="1">
    <location>
        <begin position="11"/>
        <end position="336"/>
    </location>
</feature>
<dbReference type="InterPro" id="IPR013154">
    <property type="entry name" value="ADH-like_N"/>
</dbReference>
<dbReference type="Gene3D" id="3.90.180.10">
    <property type="entry name" value="Medium-chain alcohol dehydrogenases, catalytic domain"/>
    <property type="match status" value="1"/>
</dbReference>
<evidence type="ECO:0000259" key="1">
    <source>
        <dbReference type="SMART" id="SM00829"/>
    </source>
</evidence>
<dbReference type="PANTHER" id="PTHR45033">
    <property type="match status" value="1"/>
</dbReference>
<dbReference type="SUPFAM" id="SSF50129">
    <property type="entry name" value="GroES-like"/>
    <property type="match status" value="1"/>
</dbReference>
<dbReference type="EMBL" id="JAGINP010000019">
    <property type="protein sequence ID" value="MBP2294990.1"/>
    <property type="molecule type" value="Genomic_DNA"/>
</dbReference>
<evidence type="ECO:0000313" key="3">
    <source>
        <dbReference type="Proteomes" id="UP000781958"/>
    </source>
</evidence>
<dbReference type="Gene3D" id="3.40.50.720">
    <property type="entry name" value="NAD(P)-binding Rossmann-like Domain"/>
    <property type="match status" value="1"/>
</dbReference>
<dbReference type="CDD" id="cd08276">
    <property type="entry name" value="MDR7"/>
    <property type="match status" value="1"/>
</dbReference>
<dbReference type="SUPFAM" id="SSF51735">
    <property type="entry name" value="NAD(P)-binding Rossmann-fold domains"/>
    <property type="match status" value="1"/>
</dbReference>
<dbReference type="RefSeq" id="WP_209769356.1">
    <property type="nucleotide sequence ID" value="NZ_JAGINP010000019.1"/>
</dbReference>
<dbReference type="InterPro" id="IPR036291">
    <property type="entry name" value="NAD(P)-bd_dom_sf"/>
</dbReference>
<dbReference type="InterPro" id="IPR011032">
    <property type="entry name" value="GroES-like_sf"/>
</dbReference>
<evidence type="ECO:0000313" key="2">
    <source>
        <dbReference type="EMBL" id="MBP2294990.1"/>
    </source>
</evidence>
<dbReference type="Pfam" id="PF08240">
    <property type="entry name" value="ADH_N"/>
    <property type="match status" value="1"/>
</dbReference>
<organism evidence="2 3">
    <name type="scientific">Azospirillum rugosum</name>
    <dbReference type="NCBI Taxonomy" id="416170"/>
    <lineage>
        <taxon>Bacteria</taxon>
        <taxon>Pseudomonadati</taxon>
        <taxon>Pseudomonadota</taxon>
        <taxon>Alphaproteobacteria</taxon>
        <taxon>Rhodospirillales</taxon>
        <taxon>Azospirillaceae</taxon>
        <taxon>Azospirillum</taxon>
    </lineage>
</organism>
<dbReference type="InterPro" id="IPR052711">
    <property type="entry name" value="Zinc_ADH-like"/>
</dbReference>
<name>A0ABS4SR01_9PROT</name>
<keyword evidence="3" id="KW-1185">Reference proteome</keyword>
<accession>A0ABS4SR01</accession>
<proteinExistence type="predicted"/>
<sequence length="346" mass="37043">MRVMEIRDDWSVDHIVEAQRPEPAPGPTQILLRMKAATLNYRDHVLVRRGYGGRSGELPLVPVSDGVGEVVAVGAAVTRFKVGDRACPTFFQDWVSGPFRDGWWRSQLGGPRDGVMQEFMAVEQDAAVRVPGFLTDLEAAALPCAGVTAWSAVVAQNPVKAGDVVVVQGTGGVSLFALQFAKMQGARVIALSSSDAKLERARTLGADHLVNYRAEPEWGRTVRRLTDGVGADHVVEVGGAGTLAQSVRAVRGGGTISLIGVLGGAAAEFGLGHVVTQNIRLQGVTVGSRDLFEDMLRAIDLHRMRPVVDEKLYPFQEVAEAIRRLPQGGHVGKVGVTFDTTDPAPR</sequence>
<dbReference type="InterPro" id="IPR013149">
    <property type="entry name" value="ADH-like_C"/>
</dbReference>
<dbReference type="InterPro" id="IPR020843">
    <property type="entry name" value="ER"/>
</dbReference>
<dbReference type="SMART" id="SM00829">
    <property type="entry name" value="PKS_ER"/>
    <property type="match status" value="1"/>
</dbReference>
<gene>
    <name evidence="2" type="ORF">J2851_004793</name>
</gene>